<dbReference type="InterPro" id="IPR036412">
    <property type="entry name" value="HAD-like_sf"/>
</dbReference>
<dbReference type="Gene3D" id="3.40.50.1000">
    <property type="entry name" value="HAD superfamily/HAD-like"/>
    <property type="match status" value="1"/>
</dbReference>
<organism evidence="2 3">
    <name type="scientific">Sphingomonas melonis</name>
    <dbReference type="NCBI Taxonomy" id="152682"/>
    <lineage>
        <taxon>Bacteria</taxon>
        <taxon>Pseudomonadati</taxon>
        <taxon>Pseudomonadota</taxon>
        <taxon>Alphaproteobacteria</taxon>
        <taxon>Sphingomonadales</taxon>
        <taxon>Sphingomonadaceae</taxon>
        <taxon>Sphingomonas</taxon>
    </lineage>
</organism>
<gene>
    <name evidence="2" type="ORF">SR41_10785</name>
</gene>
<name>A0A0D1MI61_9SPHN</name>
<evidence type="ECO:0000256" key="1">
    <source>
        <dbReference type="ARBA" id="ARBA00022729"/>
    </source>
</evidence>
<dbReference type="Proteomes" id="UP000033203">
    <property type="component" value="Unassembled WGS sequence"/>
</dbReference>
<comment type="caution">
    <text evidence="2">The sequence shown here is derived from an EMBL/GenBank/DDBJ whole genome shotgun (WGS) entry which is preliminary data.</text>
</comment>
<dbReference type="PROSITE" id="PS51257">
    <property type="entry name" value="PROKAR_LIPOPROTEIN"/>
    <property type="match status" value="1"/>
</dbReference>
<dbReference type="InterPro" id="IPR005519">
    <property type="entry name" value="Acid_phosphat_B-like"/>
</dbReference>
<accession>A0A0D1MI61</accession>
<proteinExistence type="predicted"/>
<sequence length="314" mass="32475">MMRRLVLALATTALLTACGGRGERVATLPAPGQIYTADGKVVQITRLKALPAPGGAASADTAVVPPQFQFLYGSGEALALSRQAFRALVSYATYRKAAGDSVVLAPNATLAAPSWTACAGKPRAAVFDADETVILNLGVEALAARDPAAPFDAAQWARWEQTGAKAVVAAPGAIEAFAALRAANIAIIINTNRDASTAPGTVATLKAAGLGDFTPGDNLFLRQGINGKDARRAAIAQRYCVVAMAGDQLGDFSDLFSAIASPADRRRATDAGAIGEMWGNGWFVLPNPVYGTGLKGGFDDVFPADKRWVDGGAR</sequence>
<reference evidence="2 3" key="1">
    <citation type="submission" date="2015-01" db="EMBL/GenBank/DDBJ databases">
        <title>Genome of Sphingomonas taxi strain 30a.</title>
        <authorList>
            <person name="Eevers N."/>
            <person name="Van Hamme J."/>
            <person name="Bottos E."/>
            <person name="Weyens N."/>
            <person name="Vangronsveld J."/>
        </authorList>
    </citation>
    <scope>NUCLEOTIDE SEQUENCE [LARGE SCALE GENOMIC DNA]</scope>
    <source>
        <strain evidence="2 3">30a</strain>
    </source>
</reference>
<dbReference type="InterPro" id="IPR023214">
    <property type="entry name" value="HAD_sf"/>
</dbReference>
<dbReference type="Pfam" id="PF03767">
    <property type="entry name" value="Acid_phosphat_B"/>
    <property type="match status" value="1"/>
</dbReference>
<dbReference type="EMBL" id="JXTP01000049">
    <property type="protein sequence ID" value="KIU27296.1"/>
    <property type="molecule type" value="Genomic_DNA"/>
</dbReference>
<keyword evidence="1" id="KW-0732">Signal</keyword>
<dbReference type="PATRIC" id="fig|1549858.7.peg.2394"/>
<protein>
    <submittedName>
        <fullName evidence="2">Acid phosphatase</fullName>
    </submittedName>
</protein>
<dbReference type="AlphaFoldDB" id="A0A0D1MI61"/>
<evidence type="ECO:0000313" key="3">
    <source>
        <dbReference type="Proteomes" id="UP000033203"/>
    </source>
</evidence>
<dbReference type="SUPFAM" id="SSF56784">
    <property type="entry name" value="HAD-like"/>
    <property type="match status" value="1"/>
</dbReference>
<evidence type="ECO:0000313" key="2">
    <source>
        <dbReference type="EMBL" id="KIU27296.1"/>
    </source>
</evidence>